<dbReference type="EMBL" id="MPSB01000007">
    <property type="protein sequence ID" value="ONF95977.1"/>
    <property type="molecule type" value="Genomic_DNA"/>
</dbReference>
<dbReference type="AlphaFoldDB" id="A0A1V2EU12"/>
<organism evidence="1 2">
    <name type="scientific">Sphingomonas jeddahensis</name>
    <dbReference type="NCBI Taxonomy" id="1915074"/>
    <lineage>
        <taxon>Bacteria</taxon>
        <taxon>Pseudomonadati</taxon>
        <taxon>Pseudomonadota</taxon>
        <taxon>Alphaproteobacteria</taxon>
        <taxon>Sphingomonadales</taxon>
        <taxon>Sphingomonadaceae</taxon>
        <taxon>Sphingomonas</taxon>
    </lineage>
</organism>
<comment type="caution">
    <text evidence="1">The sequence shown here is derived from an EMBL/GenBank/DDBJ whole genome shotgun (WGS) entry which is preliminary data.</text>
</comment>
<accession>A0A1V2EU12</accession>
<gene>
    <name evidence="1" type="ORF">SPHI_19040</name>
</gene>
<name>A0A1V2EU12_9SPHN</name>
<dbReference type="Proteomes" id="UP000188729">
    <property type="component" value="Unassembled WGS sequence"/>
</dbReference>
<sequence length="271" mass="29059">MWPARSEPIVASSSPRASAAIVEQSAVTATRELNAAAMRDTVAVACRLPQSRLLLVLREGATLTSHAFNGRSPLNLSAKCKRSPSPPPETFTASGCGAAIGCATHCPGRSLASRSGLQFRPGPPIRAASTSAATRCGCAQSRWPFGGAIPAARDHRRAPNTFAPGWVVQSETPLSTSRWCSQGYSYGWFPSEVRGDPTRVALGPGGWMVYVLPDWHHSGCTVQRRLTLDRHGCFIRLARLSCLQSSRHANLTAGKWSGRQDGNNWPALTQD</sequence>
<evidence type="ECO:0000313" key="2">
    <source>
        <dbReference type="Proteomes" id="UP000188729"/>
    </source>
</evidence>
<keyword evidence="2" id="KW-1185">Reference proteome</keyword>
<protein>
    <submittedName>
        <fullName evidence="1">Uncharacterized protein</fullName>
    </submittedName>
</protein>
<reference evidence="1 2" key="1">
    <citation type="submission" date="2016-11" db="EMBL/GenBank/DDBJ databases">
        <title>Genome sequence of Sphingomonas jeddahensis G39.</title>
        <authorList>
            <person name="Poehlein A."/>
            <person name="Wuebbeler J.H."/>
            <person name="Steinbuechel A."/>
            <person name="Daniel R."/>
        </authorList>
    </citation>
    <scope>NUCLEOTIDE SEQUENCE [LARGE SCALE GENOMIC DNA]</scope>
    <source>
        <strain evidence="1 2">G39</strain>
    </source>
</reference>
<evidence type="ECO:0000313" key="1">
    <source>
        <dbReference type="EMBL" id="ONF95977.1"/>
    </source>
</evidence>
<dbReference type="STRING" id="1915074.SPHI_19040"/>
<proteinExistence type="predicted"/>